<feature type="binding site" description="axial binding residue" evidence="14">
    <location>
        <position position="180"/>
    </location>
    <ligand>
        <name>heme</name>
        <dbReference type="ChEBI" id="CHEBI:30413"/>
        <label>4</label>
    </ligand>
    <ligandPart>
        <name>Fe</name>
        <dbReference type="ChEBI" id="CHEBI:18248"/>
    </ligandPart>
</feature>
<feature type="binding site" evidence="13">
    <location>
        <position position="82"/>
    </location>
    <ligand>
        <name>a menaquinol</name>
        <dbReference type="ChEBI" id="CHEBI:18151"/>
    </ligand>
</feature>
<evidence type="ECO:0000313" key="17">
    <source>
        <dbReference type="EMBL" id="QIZ76023.1"/>
    </source>
</evidence>
<dbReference type="GO" id="GO:0005886">
    <property type="term" value="C:plasma membrane"/>
    <property type="evidence" value="ECO:0007669"/>
    <property type="project" value="UniProtKB-SubCell"/>
</dbReference>
<keyword evidence="4" id="KW-1003">Cell membrane</keyword>
<feature type="binding site" evidence="13">
    <location>
        <position position="98"/>
    </location>
    <ligand>
        <name>a menaquinol</name>
        <dbReference type="ChEBI" id="CHEBI:18151"/>
    </ligand>
</feature>
<feature type="binding site" description="axial binding residue" evidence="14">
    <location>
        <position position="147"/>
    </location>
    <ligand>
        <name>heme</name>
        <dbReference type="ChEBI" id="CHEBI:30413"/>
        <label>3</label>
    </ligand>
    <ligandPart>
        <name>Fe</name>
        <dbReference type="ChEBI" id="CHEBI:18248"/>
    </ligandPart>
</feature>
<evidence type="ECO:0000256" key="5">
    <source>
        <dbReference type="ARBA" id="ARBA00022617"/>
    </source>
</evidence>
<keyword evidence="9 15" id="KW-1133">Transmembrane helix</keyword>
<feature type="binding site" description="axial binding residue" evidence="14">
    <location>
        <position position="185"/>
    </location>
    <ligand>
        <name>heme</name>
        <dbReference type="ChEBI" id="CHEBI:30413"/>
        <label>2</label>
    </ligand>
    <ligandPart>
        <name>Fe</name>
        <dbReference type="ChEBI" id="CHEBI:18248"/>
    </ligandPart>
</feature>
<dbReference type="InterPro" id="IPR036280">
    <property type="entry name" value="Multihaem_cyt_sf"/>
</dbReference>
<dbReference type="PANTHER" id="PTHR30333">
    <property type="entry name" value="CYTOCHROME C-TYPE PROTEIN"/>
    <property type="match status" value="1"/>
</dbReference>
<dbReference type="AlphaFoldDB" id="A0A6H1UCD7"/>
<protein>
    <recommendedName>
        <fullName evidence="12">Cytochrome c-type protein</fullName>
    </recommendedName>
</protein>
<evidence type="ECO:0000256" key="9">
    <source>
        <dbReference type="ARBA" id="ARBA00022989"/>
    </source>
</evidence>
<evidence type="ECO:0000313" key="18">
    <source>
        <dbReference type="Proteomes" id="UP000501602"/>
    </source>
</evidence>
<comment type="similarity">
    <text evidence="2">Belongs to the NapC/NirT/NrfH family.</text>
</comment>
<name>A0A6H1UCD7_9GAMM</name>
<evidence type="ECO:0000256" key="1">
    <source>
        <dbReference type="ARBA" id="ARBA00004162"/>
    </source>
</evidence>
<dbReference type="InterPro" id="IPR005126">
    <property type="entry name" value="NapC/NirT_cyt_c_N"/>
</dbReference>
<dbReference type="Gene3D" id="1.10.3820.10">
    <property type="entry name" value="Di-heme elbow motif domain"/>
    <property type="match status" value="1"/>
</dbReference>
<evidence type="ECO:0000256" key="3">
    <source>
        <dbReference type="ARBA" id="ARBA00022448"/>
    </source>
</evidence>
<evidence type="ECO:0000256" key="15">
    <source>
        <dbReference type="SAM" id="Phobius"/>
    </source>
</evidence>
<dbReference type="SUPFAM" id="SSF48695">
    <property type="entry name" value="Multiheme cytochromes"/>
    <property type="match status" value="1"/>
</dbReference>
<dbReference type="GO" id="GO:0019333">
    <property type="term" value="P:denitrification pathway"/>
    <property type="evidence" value="ECO:0007669"/>
    <property type="project" value="InterPro"/>
</dbReference>
<keyword evidence="3 12" id="KW-0813">Transport</keyword>
<accession>A0A6H1UCD7</accession>
<dbReference type="GO" id="GO:0009055">
    <property type="term" value="F:electron transfer activity"/>
    <property type="evidence" value="ECO:0007669"/>
    <property type="project" value="TreeGrafter"/>
</dbReference>
<feature type="binding site" description="covalent" evidence="13">
    <location>
        <position position="51"/>
    </location>
    <ligand>
        <name>heme</name>
        <dbReference type="ChEBI" id="CHEBI:30413"/>
        <label>1</label>
    </ligand>
</feature>
<keyword evidence="11 15" id="KW-0472">Membrane</keyword>
<proteinExistence type="inferred from homology"/>
<keyword evidence="10 12" id="KW-0408">Iron</keyword>
<evidence type="ECO:0000256" key="11">
    <source>
        <dbReference type="ARBA" id="ARBA00023136"/>
    </source>
</evidence>
<feature type="binding site" description="covalent" evidence="13">
    <location>
        <position position="179"/>
    </location>
    <ligand>
        <name>heme</name>
        <dbReference type="ChEBI" id="CHEBI:30413"/>
        <label>4</label>
    </ligand>
</feature>
<keyword evidence="8 12" id="KW-0249">Electron transport</keyword>
<keyword evidence="5 12" id="KW-0349">Heme</keyword>
<dbReference type="InterPro" id="IPR051174">
    <property type="entry name" value="Cytochrome_c-type_ET"/>
</dbReference>
<evidence type="ECO:0000256" key="4">
    <source>
        <dbReference type="ARBA" id="ARBA00022475"/>
    </source>
</evidence>
<comment type="PTM">
    <text evidence="12">Binds 4 heme groups per subunit.</text>
</comment>
<evidence type="ECO:0000256" key="12">
    <source>
        <dbReference type="PIRNR" id="PIRNR000013"/>
    </source>
</evidence>
<keyword evidence="6 15" id="KW-0812">Transmembrane</keyword>
<dbReference type="GO" id="GO:0046872">
    <property type="term" value="F:metal ion binding"/>
    <property type="evidence" value="ECO:0007669"/>
    <property type="project" value="UniProtKB-KW"/>
</dbReference>
<dbReference type="InterPro" id="IPR038266">
    <property type="entry name" value="NapC/NirT_cytc_sf"/>
</dbReference>
<evidence type="ECO:0000256" key="2">
    <source>
        <dbReference type="ARBA" id="ARBA00007395"/>
    </source>
</evidence>
<comment type="subcellular location">
    <subcellularLocation>
        <location evidence="1">Cell membrane</location>
        <topology evidence="1">Single-pass membrane protein</topology>
    </subcellularLocation>
</comment>
<feature type="binding site" description="covalent" evidence="13">
    <location>
        <position position="54"/>
    </location>
    <ligand>
        <name>heme</name>
        <dbReference type="ChEBI" id="CHEBI:30413"/>
        <label>1</label>
    </ligand>
</feature>
<feature type="binding site" description="covalent" evidence="13">
    <location>
        <position position="146"/>
    </location>
    <ligand>
        <name>heme</name>
        <dbReference type="ChEBI" id="CHEBI:30413"/>
        <label>3</label>
    </ligand>
</feature>
<dbReference type="Pfam" id="PF03264">
    <property type="entry name" value="Cytochrom_NNT"/>
    <property type="match status" value="1"/>
</dbReference>
<feature type="binding site" description="axial binding residue" evidence="14">
    <location>
        <position position="86"/>
    </location>
    <ligand>
        <name>heme</name>
        <dbReference type="ChEBI" id="CHEBI:30413"/>
        <label>2</label>
    </ligand>
    <ligandPart>
        <name>Fe</name>
        <dbReference type="ChEBI" id="CHEBI:18248"/>
    </ligandPart>
</feature>
<feature type="binding site" description="covalent" evidence="13">
    <location>
        <position position="85"/>
    </location>
    <ligand>
        <name>heme</name>
        <dbReference type="ChEBI" id="CHEBI:30413"/>
        <label>2</label>
    </ligand>
</feature>
<keyword evidence="18" id="KW-1185">Reference proteome</keyword>
<evidence type="ECO:0000256" key="8">
    <source>
        <dbReference type="ARBA" id="ARBA00022982"/>
    </source>
</evidence>
<dbReference type="KEGG" id="fes:HER31_03450"/>
<dbReference type="GO" id="GO:0020037">
    <property type="term" value="F:heme binding"/>
    <property type="evidence" value="ECO:0007669"/>
    <property type="project" value="InterPro"/>
</dbReference>
<reference evidence="17 18" key="1">
    <citation type="submission" date="2020-04" db="EMBL/GenBank/DDBJ databases">
        <title>Ferrimonas sp. S7 isolated from sea water.</title>
        <authorList>
            <person name="Bae S.S."/>
            <person name="Baek K."/>
        </authorList>
    </citation>
    <scope>NUCLEOTIDE SEQUENCE [LARGE SCALE GENOMIC DNA]</scope>
    <source>
        <strain evidence="17 18">S7</strain>
    </source>
</reference>
<feature type="transmembrane region" description="Helical" evidence="15">
    <location>
        <begin position="15"/>
        <end position="38"/>
    </location>
</feature>
<evidence type="ECO:0000256" key="13">
    <source>
        <dbReference type="PIRSR" id="PIRSR000013-1"/>
    </source>
</evidence>
<sequence>MSEPEQGIWKKPKTWWLFGIPLGGFIALIVGALLWIGFETSLEVTSTDKFCTSCHNSPSQFVAAEMQHLPHRNNASGVIATCHDCHIPHEFFPKLWVKATSAATHVTHHLMGEITTKEEFESNRLRMAEKVWAHLEQSDSHECRSCHKVEEMNVAKQSETAAQYHDVLKDEDGPTCISCHKGIAHQLPQGW</sequence>
<evidence type="ECO:0000256" key="14">
    <source>
        <dbReference type="PIRSR" id="PIRSR000013-2"/>
    </source>
</evidence>
<evidence type="ECO:0000256" key="10">
    <source>
        <dbReference type="ARBA" id="ARBA00023004"/>
    </source>
</evidence>
<dbReference type="InterPro" id="IPR024717">
    <property type="entry name" value="NapC/NirT/NrfH"/>
</dbReference>
<dbReference type="Proteomes" id="UP000501602">
    <property type="component" value="Chromosome"/>
</dbReference>
<dbReference type="GO" id="GO:0009061">
    <property type="term" value="P:anaerobic respiration"/>
    <property type="evidence" value="ECO:0007669"/>
    <property type="project" value="TreeGrafter"/>
</dbReference>
<dbReference type="RefSeq" id="WP_168659284.1">
    <property type="nucleotide sequence ID" value="NZ_CP051180.1"/>
</dbReference>
<evidence type="ECO:0000256" key="6">
    <source>
        <dbReference type="ARBA" id="ARBA00022692"/>
    </source>
</evidence>
<dbReference type="PANTHER" id="PTHR30333:SF1">
    <property type="entry name" value="CYTOCHROME C-TYPE PROTEIN NAPC"/>
    <property type="match status" value="1"/>
</dbReference>
<comment type="cofactor">
    <cofactor evidence="13">
        <name>heme</name>
        <dbReference type="ChEBI" id="CHEBI:30413"/>
    </cofactor>
    <text evidence="13">Binds 4 heme groups per subunit.</text>
</comment>
<feature type="binding site" description="covalent" evidence="13">
    <location>
        <position position="176"/>
    </location>
    <ligand>
        <name>heme</name>
        <dbReference type="ChEBI" id="CHEBI:30413"/>
        <label>4</label>
    </ligand>
</feature>
<organism evidence="17 18">
    <name type="scientific">Ferrimonas lipolytica</name>
    <dbReference type="NCBI Taxonomy" id="2724191"/>
    <lineage>
        <taxon>Bacteria</taxon>
        <taxon>Pseudomonadati</taxon>
        <taxon>Pseudomonadota</taxon>
        <taxon>Gammaproteobacteria</taxon>
        <taxon>Alteromonadales</taxon>
        <taxon>Ferrimonadaceae</taxon>
        <taxon>Ferrimonas</taxon>
    </lineage>
</organism>
<evidence type="ECO:0000259" key="16">
    <source>
        <dbReference type="Pfam" id="PF03264"/>
    </source>
</evidence>
<gene>
    <name evidence="17" type="ORF">HER31_03450</name>
</gene>
<dbReference type="EMBL" id="CP051180">
    <property type="protein sequence ID" value="QIZ76023.1"/>
    <property type="molecule type" value="Genomic_DNA"/>
</dbReference>
<feature type="binding site" description="covalent" evidence="13">
    <location>
        <position position="143"/>
    </location>
    <ligand>
        <name>heme</name>
        <dbReference type="ChEBI" id="CHEBI:30413"/>
        <label>3</label>
    </ligand>
</feature>
<feature type="domain" description="NapC/NirT cytochrome c N-terminal" evidence="16">
    <location>
        <begin position="25"/>
        <end position="189"/>
    </location>
</feature>
<evidence type="ECO:0000256" key="7">
    <source>
        <dbReference type="ARBA" id="ARBA00022723"/>
    </source>
</evidence>
<keyword evidence="7 12" id="KW-0479">Metal-binding</keyword>
<dbReference type="PIRSF" id="PIRSF000013">
    <property type="entry name" value="4_hem_cytochrm_NapC"/>
    <property type="match status" value="1"/>
</dbReference>